<accession>A0A4R0N2C7</accession>
<dbReference type="GO" id="GO:0016780">
    <property type="term" value="F:phosphotransferase activity, for other substituted phosphate groups"/>
    <property type="evidence" value="ECO:0007669"/>
    <property type="project" value="TreeGrafter"/>
</dbReference>
<keyword evidence="4" id="KW-0808">Transferase</keyword>
<dbReference type="PANTHER" id="PTHR30576:SF0">
    <property type="entry name" value="UNDECAPRENYL-PHOSPHATE N-ACETYLGALACTOSAMINYL 1-PHOSPHATE TRANSFERASE-RELATED"/>
    <property type="match status" value="1"/>
</dbReference>
<dbReference type="RefSeq" id="WP_131551827.1">
    <property type="nucleotide sequence ID" value="NZ_SJSK01000001.1"/>
</dbReference>
<sequence length="358" mass="41432">MENTDTSVFSANQSRFNIIYYANEYENDITETFGSNGGNLRKTNSYVEIFEVVNKLTVYELDVSILLEVTPSATNDAFNLVEQLKQNWLSRNIVIIFLLTEKETLTTKKAFEARVSDCYSPDFVFSDVKLRLQFLYTYKILHSKLKNLPSEPLEQYKIPLSKRIFDLTLSITALVFLSPLFLIVAILIKLDSKGSVFYSSKRVGSGYQIFDFYKFRSMRANADKEIENLKKDNQYGDSAFFKIQNDPRVTKLGSFLRNSSLDELPQLFNVLLGNMSIVGNRPLPLYEAEQLTTDEWSTRFLGPAGITGLWQITKRGKKDMSDRERKKFDNFYTKNFTIWLDLKIIFMTIPALFQKEKV</sequence>
<proteinExistence type="inferred from homology"/>
<dbReference type="Proteomes" id="UP000292884">
    <property type="component" value="Unassembled WGS sequence"/>
</dbReference>
<dbReference type="OrthoDB" id="9808602at2"/>
<evidence type="ECO:0000256" key="2">
    <source>
        <dbReference type="SAM" id="Phobius"/>
    </source>
</evidence>
<comment type="caution">
    <text evidence="4">The sequence shown here is derived from an EMBL/GenBank/DDBJ whole genome shotgun (WGS) entry which is preliminary data.</text>
</comment>
<protein>
    <submittedName>
        <fullName evidence="4">Sugar transferase</fullName>
    </submittedName>
</protein>
<keyword evidence="2" id="KW-0812">Transmembrane</keyword>
<dbReference type="InterPro" id="IPR003362">
    <property type="entry name" value="Bact_transf"/>
</dbReference>
<comment type="similarity">
    <text evidence="1">Belongs to the bacterial sugar transferase family.</text>
</comment>
<feature type="domain" description="Bacterial sugar transferase" evidence="3">
    <location>
        <begin position="162"/>
        <end position="353"/>
    </location>
</feature>
<dbReference type="EMBL" id="SJSK01000001">
    <property type="protein sequence ID" value="TCC93961.1"/>
    <property type="molecule type" value="Genomic_DNA"/>
</dbReference>
<evidence type="ECO:0000256" key="1">
    <source>
        <dbReference type="ARBA" id="ARBA00006464"/>
    </source>
</evidence>
<keyword evidence="2" id="KW-0472">Membrane</keyword>
<reference evidence="4 5" key="1">
    <citation type="submission" date="2019-02" db="EMBL/GenBank/DDBJ databases">
        <title>Pedobacter sp. RP-1-13 sp. nov., isolated from Arctic soil.</title>
        <authorList>
            <person name="Dahal R.H."/>
        </authorList>
    </citation>
    <scope>NUCLEOTIDE SEQUENCE [LARGE SCALE GENOMIC DNA]</scope>
    <source>
        <strain evidence="4 5">RP-1-13</strain>
    </source>
</reference>
<evidence type="ECO:0000313" key="4">
    <source>
        <dbReference type="EMBL" id="TCC93961.1"/>
    </source>
</evidence>
<name>A0A4R0N2C7_9SPHI</name>
<keyword evidence="5" id="KW-1185">Reference proteome</keyword>
<evidence type="ECO:0000259" key="3">
    <source>
        <dbReference type="Pfam" id="PF02397"/>
    </source>
</evidence>
<dbReference type="PANTHER" id="PTHR30576">
    <property type="entry name" value="COLANIC BIOSYNTHESIS UDP-GLUCOSE LIPID CARRIER TRANSFERASE"/>
    <property type="match status" value="1"/>
</dbReference>
<feature type="transmembrane region" description="Helical" evidence="2">
    <location>
        <begin position="164"/>
        <end position="188"/>
    </location>
</feature>
<gene>
    <name evidence="4" type="ORF">EZ428_04090</name>
</gene>
<dbReference type="Pfam" id="PF02397">
    <property type="entry name" value="Bac_transf"/>
    <property type="match status" value="1"/>
</dbReference>
<dbReference type="AlphaFoldDB" id="A0A4R0N2C7"/>
<evidence type="ECO:0000313" key="5">
    <source>
        <dbReference type="Proteomes" id="UP000292884"/>
    </source>
</evidence>
<keyword evidence="2" id="KW-1133">Transmembrane helix</keyword>
<feature type="transmembrane region" description="Helical" evidence="2">
    <location>
        <begin position="336"/>
        <end position="353"/>
    </location>
</feature>
<organism evidence="4 5">
    <name type="scientific">Pedobacter frigiditerrae</name>
    <dbReference type="NCBI Taxonomy" id="2530452"/>
    <lineage>
        <taxon>Bacteria</taxon>
        <taxon>Pseudomonadati</taxon>
        <taxon>Bacteroidota</taxon>
        <taxon>Sphingobacteriia</taxon>
        <taxon>Sphingobacteriales</taxon>
        <taxon>Sphingobacteriaceae</taxon>
        <taxon>Pedobacter</taxon>
    </lineage>
</organism>